<keyword evidence="9" id="KW-0275">Fatty acid biosynthesis</keyword>
<dbReference type="InterPro" id="IPR016185">
    <property type="entry name" value="PreATP-grasp_dom_sf"/>
</dbReference>
<accession>A0A814QI25</accession>
<dbReference type="InterPro" id="IPR034733">
    <property type="entry name" value="AcCoA_carboxyl_beta"/>
</dbReference>
<dbReference type="EMBL" id="CAJNOL010000570">
    <property type="protein sequence ID" value="CAF1119979.1"/>
    <property type="molecule type" value="Genomic_DNA"/>
</dbReference>
<feature type="region of interest" description="Disordered" evidence="15">
    <location>
        <begin position="53"/>
        <end position="107"/>
    </location>
</feature>
<evidence type="ECO:0000259" key="17">
    <source>
        <dbReference type="PROSITE" id="PS50979"/>
    </source>
</evidence>
<evidence type="ECO:0000256" key="15">
    <source>
        <dbReference type="SAM" id="MobiDB-lite"/>
    </source>
</evidence>
<evidence type="ECO:0008006" key="22">
    <source>
        <dbReference type="Google" id="ProtNLM"/>
    </source>
</evidence>
<comment type="catalytic activity">
    <reaction evidence="13">
        <text>N(6)-biotinyl-L-lysyl-[protein] + hydrogencarbonate + ATP = N(6)-carboxybiotinyl-L-lysyl-[protein] + ADP + phosphate + H(+)</text>
        <dbReference type="Rhea" id="RHEA:13501"/>
        <dbReference type="Rhea" id="RHEA-COMP:10505"/>
        <dbReference type="Rhea" id="RHEA-COMP:10506"/>
        <dbReference type="ChEBI" id="CHEBI:15378"/>
        <dbReference type="ChEBI" id="CHEBI:17544"/>
        <dbReference type="ChEBI" id="CHEBI:30616"/>
        <dbReference type="ChEBI" id="CHEBI:43474"/>
        <dbReference type="ChEBI" id="CHEBI:83144"/>
        <dbReference type="ChEBI" id="CHEBI:83145"/>
        <dbReference type="ChEBI" id="CHEBI:456216"/>
        <dbReference type="EC" id="6.3.4.14"/>
    </reaction>
</comment>
<feature type="compositionally biased region" description="Basic and acidic residues" evidence="15">
    <location>
        <begin position="1"/>
        <end position="14"/>
    </location>
</feature>
<dbReference type="GO" id="GO:0003989">
    <property type="term" value="F:acetyl-CoA carboxylase activity"/>
    <property type="evidence" value="ECO:0007669"/>
    <property type="project" value="UniProtKB-EC"/>
</dbReference>
<dbReference type="InterPro" id="IPR029045">
    <property type="entry name" value="ClpP/crotonase-like_dom_sf"/>
</dbReference>
<dbReference type="Gene3D" id="2.40.460.10">
    <property type="entry name" value="Biotin dependent carboxylase carboxyltransferase"/>
    <property type="match status" value="1"/>
</dbReference>
<evidence type="ECO:0000313" key="21">
    <source>
        <dbReference type="Proteomes" id="UP000663870"/>
    </source>
</evidence>
<dbReference type="UniPathway" id="UPA00655">
    <property type="reaction ID" value="UER00711"/>
</dbReference>
<evidence type="ECO:0000256" key="6">
    <source>
        <dbReference type="ARBA" id="ARBA00022832"/>
    </source>
</evidence>
<dbReference type="PROSITE" id="PS00867">
    <property type="entry name" value="CPSASE_2"/>
    <property type="match status" value="1"/>
</dbReference>
<dbReference type="Pfam" id="PF01039">
    <property type="entry name" value="Carboxyl_trans"/>
    <property type="match status" value="1"/>
</dbReference>
<feature type="domain" description="Biotin carboxylation" evidence="17">
    <location>
        <begin position="132"/>
        <end position="632"/>
    </location>
</feature>
<dbReference type="InterPro" id="IPR011764">
    <property type="entry name" value="Biotin_carboxylation_dom"/>
</dbReference>
<feature type="compositionally biased region" description="Low complexity" evidence="15">
    <location>
        <begin position="53"/>
        <end position="76"/>
    </location>
</feature>
<evidence type="ECO:0000313" key="20">
    <source>
        <dbReference type="EMBL" id="CAF1119979.1"/>
    </source>
</evidence>
<dbReference type="PROSITE" id="PS50979">
    <property type="entry name" value="BC"/>
    <property type="match status" value="1"/>
</dbReference>
<evidence type="ECO:0000256" key="9">
    <source>
        <dbReference type="ARBA" id="ARBA00023160"/>
    </source>
</evidence>
<feature type="domain" description="CoA carboxyltransferase C-terminal" evidence="19">
    <location>
        <begin position="1968"/>
        <end position="2299"/>
    </location>
</feature>
<dbReference type="Pfam" id="PF21385">
    <property type="entry name" value="ACCA_BT"/>
    <property type="match status" value="1"/>
</dbReference>
<dbReference type="Pfam" id="PF08326">
    <property type="entry name" value="ACC_central"/>
    <property type="match status" value="1"/>
</dbReference>
<evidence type="ECO:0000256" key="3">
    <source>
        <dbReference type="ARBA" id="ARBA00022516"/>
    </source>
</evidence>
<dbReference type="FunFam" id="3.40.50.20:FF:000005">
    <property type="entry name" value="acetyl-CoA carboxylase isoform X2"/>
    <property type="match status" value="1"/>
</dbReference>
<organism evidence="20 21">
    <name type="scientific">Rotaria sordida</name>
    <dbReference type="NCBI Taxonomy" id="392033"/>
    <lineage>
        <taxon>Eukaryota</taxon>
        <taxon>Metazoa</taxon>
        <taxon>Spiralia</taxon>
        <taxon>Gnathifera</taxon>
        <taxon>Rotifera</taxon>
        <taxon>Eurotatoria</taxon>
        <taxon>Bdelloidea</taxon>
        <taxon>Philodinida</taxon>
        <taxon>Philodinidae</taxon>
        <taxon>Rotaria</taxon>
    </lineage>
</organism>
<comment type="caution">
    <text evidence="20">The sequence shown here is derived from an EMBL/GenBank/DDBJ whole genome shotgun (WGS) entry which is preliminary data.</text>
</comment>
<keyword evidence="8" id="KW-0443">Lipid metabolism</keyword>
<evidence type="ECO:0000256" key="7">
    <source>
        <dbReference type="ARBA" id="ARBA00022840"/>
    </source>
</evidence>
<feature type="region of interest" description="Disordered" evidence="15">
    <location>
        <begin position="1"/>
        <end position="25"/>
    </location>
</feature>
<evidence type="ECO:0000256" key="10">
    <source>
        <dbReference type="ARBA" id="ARBA00023267"/>
    </source>
</evidence>
<keyword evidence="10" id="KW-0092">Biotin</keyword>
<dbReference type="InterPro" id="IPR011761">
    <property type="entry name" value="ATP-grasp"/>
</dbReference>
<dbReference type="Gene3D" id="3.90.1770.10">
    <property type="entry name" value="PreATP-grasp domain"/>
    <property type="match status" value="1"/>
</dbReference>
<dbReference type="Gene3D" id="3.90.226.10">
    <property type="entry name" value="2-enoyl-CoA Hydratase, Chain A, domain 1"/>
    <property type="match status" value="2"/>
</dbReference>
<dbReference type="InterPro" id="IPR000089">
    <property type="entry name" value="Biotin_lipoyl"/>
</dbReference>
<dbReference type="FunFam" id="2.40.50.100:FF:000005">
    <property type="entry name" value="Acetyl-CoA carboxylase 1"/>
    <property type="match status" value="1"/>
</dbReference>
<feature type="domain" description="CoA carboxyltransferase N-terminal" evidence="18">
    <location>
        <begin position="1588"/>
        <end position="1963"/>
    </location>
</feature>
<dbReference type="Pfam" id="PF00289">
    <property type="entry name" value="Biotin_carb_N"/>
    <property type="match status" value="1"/>
</dbReference>
<dbReference type="SUPFAM" id="SSF52440">
    <property type="entry name" value="PreATP-grasp domain"/>
    <property type="match status" value="1"/>
</dbReference>
<dbReference type="InterPro" id="IPR013815">
    <property type="entry name" value="ATP_grasp_subdomain_1"/>
</dbReference>
<dbReference type="InterPro" id="IPR011053">
    <property type="entry name" value="Single_hybrid_motif"/>
</dbReference>
<keyword evidence="7 14" id="KW-0067">ATP-binding</keyword>
<dbReference type="GO" id="GO:0006633">
    <property type="term" value="P:fatty acid biosynthetic process"/>
    <property type="evidence" value="ECO:0007669"/>
    <property type="project" value="UniProtKB-KW"/>
</dbReference>
<dbReference type="Pfam" id="PF02785">
    <property type="entry name" value="Biotin_carb_C"/>
    <property type="match status" value="1"/>
</dbReference>
<dbReference type="GO" id="GO:0004075">
    <property type="term" value="F:biotin carboxylase activity"/>
    <property type="evidence" value="ECO:0007669"/>
    <property type="project" value="UniProtKB-EC"/>
</dbReference>
<proteinExistence type="predicted"/>
<evidence type="ECO:0000256" key="11">
    <source>
        <dbReference type="ARBA" id="ARBA00023268"/>
    </source>
</evidence>
<dbReference type="PROSITE" id="PS00866">
    <property type="entry name" value="CPSASE_1"/>
    <property type="match status" value="1"/>
</dbReference>
<dbReference type="InterPro" id="IPR005482">
    <property type="entry name" value="Biotin_COase_C"/>
</dbReference>
<protein>
    <recommendedName>
        <fullName evidence="22">Acetyl-CoA carboxylase</fullName>
    </recommendedName>
</protein>
<keyword evidence="6" id="KW-0276">Fatty acid metabolism</keyword>
<dbReference type="PROSITE" id="PS50975">
    <property type="entry name" value="ATP_GRASP"/>
    <property type="match status" value="1"/>
</dbReference>
<evidence type="ECO:0000256" key="13">
    <source>
        <dbReference type="ARBA" id="ARBA00048600"/>
    </source>
</evidence>
<dbReference type="SUPFAM" id="SSF51246">
    <property type="entry name" value="Rudiment single hybrid motif"/>
    <property type="match status" value="1"/>
</dbReference>
<evidence type="ECO:0000256" key="4">
    <source>
        <dbReference type="ARBA" id="ARBA00022598"/>
    </source>
</evidence>
<dbReference type="SMART" id="SM00878">
    <property type="entry name" value="Biotin_carb_C"/>
    <property type="match status" value="1"/>
</dbReference>
<dbReference type="Gene3D" id="3.30.1490.20">
    <property type="entry name" value="ATP-grasp fold, A domain"/>
    <property type="match status" value="1"/>
</dbReference>
<evidence type="ECO:0000256" key="12">
    <source>
        <dbReference type="ARBA" id="ARBA00048065"/>
    </source>
</evidence>
<keyword evidence="21" id="KW-1185">Reference proteome</keyword>
<reference evidence="20" key="1">
    <citation type="submission" date="2021-02" db="EMBL/GenBank/DDBJ databases">
        <authorList>
            <person name="Nowell W R."/>
        </authorList>
    </citation>
    <scope>NUCLEOTIDE SEQUENCE</scope>
</reference>
<evidence type="ECO:0000259" key="18">
    <source>
        <dbReference type="PROSITE" id="PS50980"/>
    </source>
</evidence>
<keyword evidence="11" id="KW-0511">Multifunctional enzyme</keyword>
<dbReference type="Gene3D" id="3.30.470.20">
    <property type="entry name" value="ATP-grasp fold, B domain"/>
    <property type="match status" value="1"/>
</dbReference>
<dbReference type="PANTHER" id="PTHR45728:SF3">
    <property type="entry name" value="ACETYL-COA CARBOXYLASE"/>
    <property type="match status" value="1"/>
</dbReference>
<dbReference type="FunFam" id="3.90.1770.10:FF:000001">
    <property type="entry name" value="acetyl-CoA carboxylase 1"/>
    <property type="match status" value="1"/>
</dbReference>
<evidence type="ECO:0000256" key="5">
    <source>
        <dbReference type="ARBA" id="ARBA00022741"/>
    </source>
</evidence>
<keyword evidence="5 14" id="KW-0547">Nucleotide-binding</keyword>
<dbReference type="SUPFAM" id="SSF52096">
    <property type="entry name" value="ClpP/crotonase"/>
    <property type="match status" value="2"/>
</dbReference>
<keyword evidence="4" id="KW-0436">Ligase</keyword>
<dbReference type="Gene3D" id="3.40.50.20">
    <property type="match status" value="1"/>
</dbReference>
<gene>
    <name evidence="20" type="ORF">JXQ802_LOCUS20148</name>
</gene>
<feature type="domain" description="ATP-grasp" evidence="16">
    <location>
        <begin position="288"/>
        <end position="480"/>
    </location>
</feature>
<dbReference type="PANTHER" id="PTHR45728">
    <property type="entry name" value="ACETYL-COA CARBOXYLASE, ISOFORM A"/>
    <property type="match status" value="1"/>
</dbReference>
<dbReference type="FunFam" id="3.30.1490.20:FF:000003">
    <property type="entry name" value="acetyl-CoA carboxylase isoform X1"/>
    <property type="match status" value="1"/>
</dbReference>
<comment type="cofactor">
    <cofactor evidence="1">
        <name>biotin</name>
        <dbReference type="ChEBI" id="CHEBI:57586"/>
    </cofactor>
</comment>
<sequence>MSTNCEEKNLDSKVADQQNLQSSHVKFDLDESHRIDDYDRMVEVDELVAFSTPSKPSSYSSIESTTNKTTNSSMTNARTLTNSDTNGENKSTLNQHSRNMSGVSFGSSGSLRPLTTVSTPKGLCDFLGGNRVINKILIANNGIAAVKCMRSIRRWSYEMFRQENTIKFVAMVTPEDMQANAEYIRYADHYVNVQGGPSHMNYSNCELIVDIAKRFPVEAVWAGWGHASENPKLPELLHRNDIIFIGPSEQAMWALGDKIASTIIAQSANVPTLPWSGSHLKITYNEDDSEVINVPMDLYDQACVTDPKKGLEIATRIGFPVMIKASEGGGGKGIRKSISRDDFENLFRQVQTEVRGSPIFLMKYADSCRHLEVQILADQSGQAISLFGRDCSIQRRHQKIIEEAPAVIAPPEILEQMEKAAVRLAKMVGYASAGTVEYLYNPNDETFCFLELNPRLQVEHPCTEMITDVNLPACQLQIAMGISLHRIKYIRLLYGEEPFGTSSIDFDKPKNKPILHGHAIAARITSEDPDEGFKPSSGTVEELNFRSRQNVWGYFSISSCGGLHEFADSQFGHIFSHGDTRDDARENLVVALKELSIRGDFHSTVEILIRLLETEAFINNTVKTSWLDTLIAEHFQTEKPNIMISIVCGAIHVADEQFRTNFQNFQASLERGQILPMHTLSISTYVELTYERIKYRLQITKCGPSCFFVVMNDSYVEVEANRMKGGGILINLDGSSYLTFMKEDVDTYRIIINNKSCVFQKENDPSVLRSPSAGKLLHYTVEDGGPIDAGQVYAEIEVMKMVTELRCPSKGHLQWNKRPGAILEASCVLAHIIFDDSHQILQSTLYDGKFRFEITNHSTSTKFNQIFQTTKQTLENILYGYTYPEPYFRERLKLTVEKLFSILRDPSLPLLEVEDILSNISERIPQEVKKEIKKLLKNYQSNLTSVLAQFPSQSIATFIDNYATKLEHRTDRDVFFTTVQSLVLLVKRYRNGIKGHMKAIITDLIKNYLNIETLFQFGQYDKCLTQLRDKHKIDMHKVVEIVFSHANYNSKNALVIMLIDLLLERDPRLTDELTALLSEITSLTNPHNAKVALKARQVLIEFQQPPYELRHNQMESIFLSALDMYGHKFCQENLQKLILSETSIFDVLHSFYFHSNVQVRQSALEVYVRRSYISYDLTSIQHGFLSDGTCTVQFSLYLPLNHPNRLYVQENSVRNGSFSDDMMLMFDDEDPELFRRTGIIAAFDSLERAKYYFDELLIPFTSSSSSSSSSSFNTRCTTTSRKIIYTYHRQASHDSSPAQKPTSQVDQATNLIYVFINDDANLQQNYKLEDVFLDFVQSKNQVCAAKNIRRITFSLAAKRKFPSYFTYRKRLDFEEDKIFRHLEPALAYQLELYRLRSFEIEYVPTSNHKVHIYLGKGKVRNKQNDTADYRLFARSIIRHSDLVTKETSYEYLQNEAERTLIEAMDELEIAFSHPLANKTDCNHVFMCFVPTVCIEPSKLEESVREMVLRYGLRLWKLRILQAELKMTLRLTPDAEPMPFRAFMTYESGYHLDISLYREVTNQATGQTVFQTYNIGKPGPFEGRALHEPYLTKDQLQYKRFTAQSNSTTYVYDLPEMFRRALVVSWKQYFDLNKLKDQTIPKDNFICQELILDNTNQVKLNDSSSPVSPASIPSSNPTSTVDINEIENKLQRCSLITRTRLPAENDCGVVAWRIRMKTPECPNGRTIIVIANDITYKIGSFGIDEDLLFQRVSELSRLERIPRIYISANSGARIGLAEELKFLYHIAWNDPKDVEKGIRYLYLTPEDNSRVSSMNCVRTEGINDDGEIRYKIIDIIGKENSLGVENLRGSGMIAGETSLAYNVIPTISLVTCRAVGIGAYLVRLGSRVIQVENSHIILTGAGALNKVLGREVYNSNNQLGGTQIMFNNGITHDVVKDDFDGCILILRWLSYMPETMLHLPPILPGLYDPIERTIDFIPTSTPYDPRHMIQGRQLASTQQSISYSDTGISMAASFQSGFFDRDSFVEIMKGWAKTVVCGRARLGGIPMGVIAVETRTVELEQPADPANFDTDARTIQQAGQVWFPDSAFKTAQAINDFKRENLPLMIFANWRGFSGGMKDMFDQIMKFGAYIVDALREYEQPVFCYIPPFGELRGGAWVVIDPTINLRYMEMYADRLSRGGVLEPEGTVEIKYRTKDLSRTIHRLDPVCREIIAEMTSSTTGVQTNVKEELERQLIEREKILSPVYLQAAVMFCDLHDTPGRMLEKGVIREILDWRTSREFFYWRLKRRLGENNAIITILTRESSIDYQSASNYLQQWFNEDKNNDTSQWTKDKIVAEWLEQFQTSPSINDRIQALQKQNARQDIHRLLQTYPDLLSDILANTTDQQRSELNQILNSDKTKM</sequence>
<dbReference type="GO" id="GO:0005524">
    <property type="term" value="F:ATP binding"/>
    <property type="evidence" value="ECO:0007669"/>
    <property type="project" value="UniProtKB-UniRule"/>
</dbReference>
<comment type="catalytic activity">
    <reaction evidence="12">
        <text>hydrogencarbonate + acetyl-CoA + ATP = malonyl-CoA + ADP + phosphate + H(+)</text>
        <dbReference type="Rhea" id="RHEA:11308"/>
        <dbReference type="ChEBI" id="CHEBI:15378"/>
        <dbReference type="ChEBI" id="CHEBI:17544"/>
        <dbReference type="ChEBI" id="CHEBI:30616"/>
        <dbReference type="ChEBI" id="CHEBI:43474"/>
        <dbReference type="ChEBI" id="CHEBI:57288"/>
        <dbReference type="ChEBI" id="CHEBI:57384"/>
        <dbReference type="ChEBI" id="CHEBI:456216"/>
        <dbReference type="EC" id="6.4.1.2"/>
    </reaction>
</comment>
<evidence type="ECO:0000259" key="16">
    <source>
        <dbReference type="PROSITE" id="PS50975"/>
    </source>
</evidence>
<dbReference type="SUPFAM" id="SSF56059">
    <property type="entry name" value="Glutathione synthetase ATP-binding domain-like"/>
    <property type="match status" value="1"/>
</dbReference>
<dbReference type="InterPro" id="IPR011763">
    <property type="entry name" value="COA_CT_C"/>
</dbReference>
<dbReference type="GO" id="GO:0046872">
    <property type="term" value="F:metal ion binding"/>
    <property type="evidence" value="ECO:0007669"/>
    <property type="project" value="InterPro"/>
</dbReference>
<dbReference type="Proteomes" id="UP000663870">
    <property type="component" value="Unassembled WGS sequence"/>
</dbReference>
<dbReference type="InterPro" id="IPR005481">
    <property type="entry name" value="BC-like_N"/>
</dbReference>
<dbReference type="InterPro" id="IPR049074">
    <property type="entry name" value="ACCA_BT"/>
</dbReference>
<dbReference type="Pfam" id="PF00364">
    <property type="entry name" value="Biotin_lipoyl"/>
    <property type="match status" value="1"/>
</dbReference>
<evidence type="ECO:0000259" key="19">
    <source>
        <dbReference type="PROSITE" id="PS50989"/>
    </source>
</evidence>
<dbReference type="FunFam" id="3.90.226.10:FF:000010">
    <property type="entry name" value="acetyl-CoA carboxylase isoform X2"/>
    <property type="match status" value="1"/>
</dbReference>
<dbReference type="GO" id="GO:2001295">
    <property type="term" value="P:malonyl-CoA biosynthetic process"/>
    <property type="evidence" value="ECO:0007669"/>
    <property type="project" value="UniProtKB-UniPathway"/>
</dbReference>
<evidence type="ECO:0000256" key="1">
    <source>
        <dbReference type="ARBA" id="ARBA00001953"/>
    </source>
</evidence>
<dbReference type="CDD" id="cd06850">
    <property type="entry name" value="biotinyl_domain"/>
    <property type="match status" value="1"/>
</dbReference>
<dbReference type="InterPro" id="IPR013537">
    <property type="entry name" value="AcCoA_COase_cen"/>
</dbReference>
<dbReference type="PROSITE" id="PS50980">
    <property type="entry name" value="COA_CT_NTER"/>
    <property type="match status" value="1"/>
</dbReference>
<feature type="compositionally biased region" description="Polar residues" evidence="15">
    <location>
        <begin position="15"/>
        <end position="24"/>
    </location>
</feature>
<dbReference type="InterPro" id="IPR049076">
    <property type="entry name" value="ACCA"/>
</dbReference>
<dbReference type="GO" id="GO:0005739">
    <property type="term" value="C:mitochondrion"/>
    <property type="evidence" value="ECO:0007669"/>
    <property type="project" value="TreeGrafter"/>
</dbReference>
<evidence type="ECO:0000256" key="2">
    <source>
        <dbReference type="ARBA" id="ARBA00004956"/>
    </source>
</evidence>
<dbReference type="InterPro" id="IPR011762">
    <property type="entry name" value="COA_CT_N"/>
</dbReference>
<dbReference type="FunFam" id="2.40.460.10:FF:000001">
    <property type="entry name" value="Acetyl-CoA carboxylase 1"/>
    <property type="match status" value="1"/>
</dbReference>
<dbReference type="Pfam" id="PF02786">
    <property type="entry name" value="CPSase_L_D2"/>
    <property type="match status" value="1"/>
</dbReference>
<dbReference type="Gene3D" id="2.40.50.100">
    <property type="match status" value="1"/>
</dbReference>
<dbReference type="InterPro" id="IPR005479">
    <property type="entry name" value="CPAse_ATP-bd"/>
</dbReference>
<comment type="pathway">
    <text evidence="2">Lipid metabolism; malonyl-CoA biosynthesis; malonyl-CoA from acetyl-CoA: step 1/1.</text>
</comment>
<keyword evidence="3" id="KW-0444">Lipid biosynthesis</keyword>
<name>A0A814QI25_9BILA</name>
<dbReference type="SUPFAM" id="SSF51230">
    <property type="entry name" value="Single hybrid motif"/>
    <property type="match status" value="1"/>
</dbReference>
<feature type="compositionally biased region" description="Polar residues" evidence="15">
    <location>
        <begin position="77"/>
        <end position="107"/>
    </location>
</feature>
<evidence type="ECO:0000256" key="14">
    <source>
        <dbReference type="PROSITE-ProRule" id="PRU00409"/>
    </source>
</evidence>
<evidence type="ECO:0000256" key="8">
    <source>
        <dbReference type="ARBA" id="ARBA00023098"/>
    </source>
</evidence>
<dbReference type="InterPro" id="IPR011054">
    <property type="entry name" value="Rudment_hybrid_motif"/>
</dbReference>
<dbReference type="PROSITE" id="PS50989">
    <property type="entry name" value="COA_CT_CTER"/>
    <property type="match status" value="1"/>
</dbReference>